<dbReference type="AlphaFoldDB" id="A0AAW2FT02"/>
<organism evidence="1 2">
    <name type="scientific">Cardiocondyla obscurior</name>
    <dbReference type="NCBI Taxonomy" id="286306"/>
    <lineage>
        <taxon>Eukaryota</taxon>
        <taxon>Metazoa</taxon>
        <taxon>Ecdysozoa</taxon>
        <taxon>Arthropoda</taxon>
        <taxon>Hexapoda</taxon>
        <taxon>Insecta</taxon>
        <taxon>Pterygota</taxon>
        <taxon>Neoptera</taxon>
        <taxon>Endopterygota</taxon>
        <taxon>Hymenoptera</taxon>
        <taxon>Apocrita</taxon>
        <taxon>Aculeata</taxon>
        <taxon>Formicoidea</taxon>
        <taxon>Formicidae</taxon>
        <taxon>Myrmicinae</taxon>
        <taxon>Cardiocondyla</taxon>
    </lineage>
</organism>
<name>A0AAW2FT02_9HYME</name>
<dbReference type="EMBL" id="JADYXP020000008">
    <property type="protein sequence ID" value="KAL0118493.1"/>
    <property type="molecule type" value="Genomic_DNA"/>
</dbReference>
<reference evidence="1 2" key="1">
    <citation type="submission" date="2023-03" db="EMBL/GenBank/DDBJ databases">
        <title>High recombination rates correlate with genetic variation in Cardiocondyla obscurior ants.</title>
        <authorList>
            <person name="Errbii M."/>
        </authorList>
    </citation>
    <scope>NUCLEOTIDE SEQUENCE [LARGE SCALE GENOMIC DNA]</scope>
    <source>
        <strain evidence="1">Alpha-2009</strain>
        <tissue evidence="1">Whole body</tissue>
    </source>
</reference>
<sequence length="90" mass="9699">MIVRGGSGLGQASGGSRSSLRVEYCIICKLIAVETARAGGKKDHYIRARVTRCEYTCTTSSAIINNIIIIIIITRLFIRVPITAVAFGGR</sequence>
<gene>
    <name evidence="1" type="ORF">PUN28_009275</name>
</gene>
<evidence type="ECO:0000313" key="1">
    <source>
        <dbReference type="EMBL" id="KAL0118493.1"/>
    </source>
</evidence>
<protein>
    <submittedName>
        <fullName evidence="1">Uncharacterized protein</fullName>
    </submittedName>
</protein>
<keyword evidence="2" id="KW-1185">Reference proteome</keyword>
<comment type="caution">
    <text evidence="1">The sequence shown here is derived from an EMBL/GenBank/DDBJ whole genome shotgun (WGS) entry which is preliminary data.</text>
</comment>
<dbReference type="Proteomes" id="UP001430953">
    <property type="component" value="Unassembled WGS sequence"/>
</dbReference>
<accession>A0AAW2FT02</accession>
<evidence type="ECO:0000313" key="2">
    <source>
        <dbReference type="Proteomes" id="UP001430953"/>
    </source>
</evidence>
<proteinExistence type="predicted"/>